<dbReference type="Proteomes" id="UP001364890">
    <property type="component" value="Unassembled WGS sequence"/>
</dbReference>
<organism evidence="5 6">
    <name type="scientific">Psychrobacillus mangrovi</name>
    <dbReference type="NCBI Taxonomy" id="3117745"/>
    <lineage>
        <taxon>Bacteria</taxon>
        <taxon>Bacillati</taxon>
        <taxon>Bacillota</taxon>
        <taxon>Bacilli</taxon>
        <taxon>Bacillales</taxon>
        <taxon>Bacillaceae</taxon>
        <taxon>Psychrobacillus</taxon>
    </lineage>
</organism>
<comment type="caution">
    <text evidence="5">The sequence shown here is derived from an EMBL/GenBank/DDBJ whole genome shotgun (WGS) entry which is preliminary data.</text>
</comment>
<evidence type="ECO:0000256" key="2">
    <source>
        <dbReference type="ARBA" id="ARBA00023008"/>
    </source>
</evidence>
<evidence type="ECO:0000313" key="6">
    <source>
        <dbReference type="Proteomes" id="UP001364890"/>
    </source>
</evidence>
<dbReference type="PANTHER" id="PTHR12151:SF25">
    <property type="entry name" value="LINALOOL DEHYDRATASE_ISOMERASE DOMAIN-CONTAINING PROTEIN"/>
    <property type="match status" value="1"/>
</dbReference>
<dbReference type="Pfam" id="PF02630">
    <property type="entry name" value="SCO1-SenC"/>
    <property type="match status" value="1"/>
</dbReference>
<sequence length="191" mass="22399">MKIFVSVMIVFIGFIAFFFWPKSIDLPKIGEVEEWTLSEVSGNEISMEKKPKLVSFYYTNCPDICPTTMVDIIKMQELMNKKGISEDEYIVLSVTLDPEYDTNERIIQYKDLFEISSSNWLFLRGTEEETKEFSDNFNFYYKKDQNGFLTHSTSMYIVDSNDQIRAHHDMAIGNKRVNIEEIANHLQQLIK</sequence>
<keyword evidence="2" id="KW-0186">Copper</keyword>
<keyword evidence="6" id="KW-1185">Reference proteome</keyword>
<dbReference type="InterPro" id="IPR036249">
    <property type="entry name" value="Thioredoxin-like_sf"/>
</dbReference>
<feature type="domain" description="Thioredoxin" evidence="4">
    <location>
        <begin position="26"/>
        <end position="191"/>
    </location>
</feature>
<keyword evidence="3" id="KW-0812">Transmembrane</keyword>
<dbReference type="RefSeq" id="WP_336498085.1">
    <property type="nucleotide sequence ID" value="NZ_JBAWSY010000009.1"/>
</dbReference>
<evidence type="ECO:0000256" key="1">
    <source>
        <dbReference type="ARBA" id="ARBA00010996"/>
    </source>
</evidence>
<dbReference type="PROSITE" id="PS51352">
    <property type="entry name" value="THIOREDOXIN_2"/>
    <property type="match status" value="1"/>
</dbReference>
<keyword evidence="3" id="KW-1133">Transmembrane helix</keyword>
<gene>
    <name evidence="5" type="ORF">WAX74_12840</name>
</gene>
<evidence type="ECO:0000256" key="3">
    <source>
        <dbReference type="SAM" id="Phobius"/>
    </source>
</evidence>
<proteinExistence type="inferred from homology"/>
<protein>
    <submittedName>
        <fullName evidence="5">SCO family protein</fullName>
    </submittedName>
</protein>
<dbReference type="Gene3D" id="3.40.30.10">
    <property type="entry name" value="Glutaredoxin"/>
    <property type="match status" value="1"/>
</dbReference>
<dbReference type="InterPro" id="IPR003782">
    <property type="entry name" value="SCO1/SenC"/>
</dbReference>
<evidence type="ECO:0000313" key="5">
    <source>
        <dbReference type="EMBL" id="MEI4770523.1"/>
    </source>
</evidence>
<accession>A0ABU8F689</accession>
<dbReference type="EMBL" id="JBAWSY010000009">
    <property type="protein sequence ID" value="MEI4770523.1"/>
    <property type="molecule type" value="Genomic_DNA"/>
</dbReference>
<dbReference type="PANTHER" id="PTHR12151">
    <property type="entry name" value="ELECTRON TRANSPORT PROTIN SCO1/SENC FAMILY MEMBER"/>
    <property type="match status" value="1"/>
</dbReference>
<feature type="transmembrane region" description="Helical" evidence="3">
    <location>
        <begin position="5"/>
        <end position="21"/>
    </location>
</feature>
<dbReference type="SUPFAM" id="SSF52833">
    <property type="entry name" value="Thioredoxin-like"/>
    <property type="match status" value="1"/>
</dbReference>
<keyword evidence="3" id="KW-0472">Membrane</keyword>
<dbReference type="CDD" id="cd02968">
    <property type="entry name" value="SCO"/>
    <property type="match status" value="1"/>
</dbReference>
<reference evidence="5 6" key="1">
    <citation type="submission" date="2024-01" db="EMBL/GenBank/DDBJ databases">
        <title>Seven novel Bacillus-like species.</title>
        <authorList>
            <person name="Liu G."/>
        </authorList>
    </citation>
    <scope>NUCLEOTIDE SEQUENCE [LARGE SCALE GENOMIC DNA]</scope>
    <source>
        <strain evidence="5 6">FJAT-51614</strain>
    </source>
</reference>
<name>A0ABU8F689_9BACI</name>
<dbReference type="InterPro" id="IPR013766">
    <property type="entry name" value="Thioredoxin_domain"/>
</dbReference>
<evidence type="ECO:0000259" key="4">
    <source>
        <dbReference type="PROSITE" id="PS51352"/>
    </source>
</evidence>
<comment type="similarity">
    <text evidence="1">Belongs to the SCO1/2 family.</text>
</comment>